<feature type="compositionally biased region" description="Basic and acidic residues" evidence="2">
    <location>
        <begin position="1808"/>
        <end position="1817"/>
    </location>
</feature>
<feature type="region of interest" description="Disordered" evidence="2">
    <location>
        <begin position="1772"/>
        <end position="1817"/>
    </location>
</feature>
<feature type="region of interest" description="Disordered" evidence="2">
    <location>
        <begin position="1509"/>
        <end position="1532"/>
    </location>
</feature>
<feature type="domain" description="PH" evidence="3">
    <location>
        <begin position="1385"/>
        <end position="1492"/>
    </location>
</feature>
<name>A0A448ZDS3_9STRA</name>
<feature type="compositionally biased region" description="Low complexity" evidence="2">
    <location>
        <begin position="387"/>
        <end position="397"/>
    </location>
</feature>
<dbReference type="OrthoDB" id="43807at2759"/>
<dbReference type="SUPFAM" id="SSF50729">
    <property type="entry name" value="PH domain-like"/>
    <property type="match status" value="1"/>
</dbReference>
<dbReference type="PANTHER" id="PTHR22774">
    <property type="entry name" value="CHOREIN N-TERMINAL DOMAIN-CONTAINING PROTEIN"/>
    <property type="match status" value="1"/>
</dbReference>
<proteinExistence type="predicted"/>
<dbReference type="InterPro" id="IPR026728">
    <property type="entry name" value="BLTP3A/B"/>
</dbReference>
<feature type="coiled-coil region" evidence="1">
    <location>
        <begin position="1338"/>
        <end position="1376"/>
    </location>
</feature>
<dbReference type="SMART" id="SM00233">
    <property type="entry name" value="PH"/>
    <property type="match status" value="1"/>
</dbReference>
<evidence type="ECO:0000256" key="2">
    <source>
        <dbReference type="SAM" id="MobiDB-lite"/>
    </source>
</evidence>
<feature type="compositionally biased region" description="Polar residues" evidence="2">
    <location>
        <begin position="1681"/>
        <end position="1690"/>
    </location>
</feature>
<accession>A0A448ZDS3</accession>
<feature type="coiled-coil region" evidence="1">
    <location>
        <begin position="2198"/>
        <end position="2230"/>
    </location>
</feature>
<feature type="compositionally biased region" description="Low complexity" evidence="2">
    <location>
        <begin position="1589"/>
        <end position="1601"/>
    </location>
</feature>
<dbReference type="PANTHER" id="PTHR22774:SF11">
    <property type="entry name" value="CHOREIN N-TERMINAL DOMAIN-CONTAINING PROTEIN"/>
    <property type="match status" value="1"/>
</dbReference>
<dbReference type="PROSITE" id="PS50003">
    <property type="entry name" value="PH_DOMAIN"/>
    <property type="match status" value="1"/>
</dbReference>
<keyword evidence="1" id="KW-0175">Coiled coil</keyword>
<feature type="compositionally biased region" description="Polar residues" evidence="2">
    <location>
        <begin position="1772"/>
        <end position="1793"/>
    </location>
</feature>
<dbReference type="InterPro" id="IPR001849">
    <property type="entry name" value="PH_domain"/>
</dbReference>
<keyword evidence="5" id="KW-1185">Reference proteome</keyword>
<reference evidence="4 5" key="1">
    <citation type="submission" date="2019-01" db="EMBL/GenBank/DDBJ databases">
        <authorList>
            <person name="Ferrante I. M."/>
        </authorList>
    </citation>
    <scope>NUCLEOTIDE SEQUENCE [LARGE SCALE GENOMIC DNA]</scope>
    <source>
        <strain evidence="4 5">B856</strain>
    </source>
</reference>
<evidence type="ECO:0000313" key="4">
    <source>
        <dbReference type="EMBL" id="VEU40160.1"/>
    </source>
</evidence>
<gene>
    <name evidence="4" type="ORF">PSNMU_V1.4_AUG-EV-PASAV3_0070380</name>
</gene>
<evidence type="ECO:0000259" key="3">
    <source>
        <dbReference type="PROSITE" id="PS50003"/>
    </source>
</evidence>
<dbReference type="Proteomes" id="UP000291116">
    <property type="component" value="Unassembled WGS sequence"/>
</dbReference>
<feature type="region of interest" description="Disordered" evidence="2">
    <location>
        <begin position="1548"/>
        <end position="1611"/>
    </location>
</feature>
<evidence type="ECO:0000313" key="5">
    <source>
        <dbReference type="Proteomes" id="UP000291116"/>
    </source>
</evidence>
<dbReference type="InterPro" id="IPR011993">
    <property type="entry name" value="PH-like_dom_sf"/>
</dbReference>
<dbReference type="EMBL" id="CAACVS010000261">
    <property type="protein sequence ID" value="VEU40160.1"/>
    <property type="molecule type" value="Genomic_DNA"/>
</dbReference>
<feature type="region of interest" description="Disordered" evidence="2">
    <location>
        <begin position="1651"/>
        <end position="1705"/>
    </location>
</feature>
<organism evidence="4 5">
    <name type="scientific">Pseudo-nitzschia multistriata</name>
    <dbReference type="NCBI Taxonomy" id="183589"/>
    <lineage>
        <taxon>Eukaryota</taxon>
        <taxon>Sar</taxon>
        <taxon>Stramenopiles</taxon>
        <taxon>Ochrophyta</taxon>
        <taxon>Bacillariophyta</taxon>
        <taxon>Bacillariophyceae</taxon>
        <taxon>Bacillariophycidae</taxon>
        <taxon>Bacillariales</taxon>
        <taxon>Bacillariaceae</taxon>
        <taxon>Pseudo-nitzschia</taxon>
    </lineage>
</organism>
<evidence type="ECO:0000256" key="1">
    <source>
        <dbReference type="SAM" id="Coils"/>
    </source>
</evidence>
<dbReference type="Gene3D" id="2.30.29.30">
    <property type="entry name" value="Pleckstrin-homology domain (PH domain)/Phosphotyrosine-binding domain (PTB)"/>
    <property type="match status" value="1"/>
</dbReference>
<feature type="region of interest" description="Disordered" evidence="2">
    <location>
        <begin position="313"/>
        <end position="401"/>
    </location>
</feature>
<feature type="compositionally biased region" description="Basic and acidic residues" evidence="2">
    <location>
        <begin position="1691"/>
        <end position="1702"/>
    </location>
</feature>
<feature type="compositionally biased region" description="Polar residues" evidence="2">
    <location>
        <begin position="1553"/>
        <end position="1564"/>
    </location>
</feature>
<feature type="compositionally biased region" description="Low complexity" evidence="2">
    <location>
        <begin position="316"/>
        <end position="328"/>
    </location>
</feature>
<sequence length="2248" mass="251364">MEQLVLGLFQEQLSKVIIGFRKEQVNANLLNGKGEIRDVNLNCSLLNESFARLFPYVRLEEIHVSRIGFHVTSWTNLRRAPIIVDIGHVIARVEEPLGLLPPSELKVIQIITESELIKRLSEGFVPFSVGSSYGLADRIVDNMVVDLESFRLEFQTYGKFKTRRPGPWMPPLLQIEMKHIKACMVDPEGCEGTPDRVWAHNQGRRDNFLIYRKVQGECKIRLSPQDPSLNEQENGESYRDIASLKLEIQIATERRLRDGAVMACQFDVTIPEVDVDVDSRDVRQLAHFASGLQYCLAKDRSFEDPLKPFVKKDDLSSSLSSSSSPELSGDSDDSREIKDDFDSDSLDDSYSGTGDASSAEEDGSVSSRDSADEGAGAEDSSVAKEGSSSTHRSSTPSAKDRRRFERSVIVLPNNQIIYNSVTMTCSIHDIVLRGSYQGNGENAYLECVAKGFVAEAIWPKSNTERGMYVQLSTSFVSIQERIGHHKRTLLLGGMQRDDHLSRHLPSPKPREVCVDDFFPLFERRSLRDDPLDVRHLFPTQAFGLKTTIDFLEDKDDVTLGSFIVYHEVGVNEMDIVLDTAVFLRITRFIMGMDGQGFDPRWDTGDWIDLLTPDMLCNPSETLHLDECIQECTQIFLDENLMISSDLLNITARFANMEMRIPSAVQESLRSCDITLKWKETTFVVSSALPRTFLTGRIGNSISGDDRPDGATELIDFPNDPSDICYKYKDGLAGQGISTFRLQLTTLGFEVNIVPVVPFCTAPEPQKFVAIGESTSIFCFEGKAPTTGKNKTKITVFLSVLIQELILNIDFDLLAGATCTLLFHKKNIVDIIEIFGDSIIRSRDAPPDTNKIKKGMRGRRVLARRHMAQSRETGGLVVIFCLQQRHFRLKVWRQNVPVRSPLRDNLRSANGSTNQHKEEFIDLLAIVDYGMRDLEIGIEFDFHSKSGHRTVMKSYITSANLKVVDLAREIENNVCRSREGTAKEDESAQPDLKDLCSFGSEQLPCGLEPSGRAQHFAFRLEAHHKNNSQSWSMAADVSAPSTVNLDAEAFRNATLLIIEALLLPSWSKDPIMENKTSVFPPNTVGALFDSVVAELVGDQSVAFLDLDSIEIDTNSCEPIVERVLRSICKMFFPSNLQVILLRAEIANLMISIPSENNGEEKKKSKLSFLLNMTDLITRFYPIHGSPPSEIEQVLACKGTDWSTLINTDKAGFYQSIFSRQSLFSMTEEEDGDILERVVHPFEIRLTYSGASVDLSMNKGIMIDDIRLIENIQSRLKSAVEISSERFAEIWTVLRAILDRDATKRSASELPITSSGVNKLNGGTKGQRKSSVVFEIRKLLEKANDEFSRYECDVRNSMKKKDDELESMKIKLFNKERERFGALSLISSRVAGWVRMGGQHRSGQRAVKKSMLWPFWAILRKELLILYSRPGEPKPSDIISLVNAKIHALSGGNSKQDTKRAFGIVESSGMIRYFVTGNAQEYELWTREINFAILSFSDATIQSSSENAIDDNASQSVGIGDQNDNPVRASIRNSGIGNRLSSAFQSARFRRGEMTDQTQSASSMDQSNHDDDSSVLPNAVVEDSEADDGRSTTPTLDSSSTTSRRAEFGKKLSGVGQVTKNRLGSALMNVRQKGAEISRRNLEYNPLSFSEADESVEEELGSAAADASTDTRNSSRGVEPSRDSTYSLSSSFRNRDTARQDVTNRRGSRFSFRRQQDDSLDDSLFGGELLTLKNIYIDERNSPPVNALDQQVKPLKVFKEKWIVVVSEIENSAASTLMETSTESPVTSMGQAEETSQNKHPESSNEEVDIERTDSDDHPKSKRYFPRFVVKVSQIKSVKAEEGLIVKQWSFGDVLKLYSNVSEAIEADLPRLVGKYSYGTDQACTPSAGRPPSAVQAEKVISWGRVLGGLLAAADHEDCTQGLRQYQCECIENFLNSLLECPLPIDAIMLLSESLGIDCATKSIESTIETDESNICASESVDDCEDSDTPKQDVFEKVETPKIPARNLGGSVLSLLSSCDAELQQFETKNGTVGEIQDPQAATNTEAAAIFRPIVYDPLIPPSLTDQVHESLHQALSNVIIERDEIHAQLIGTNVMHTHILERMRKKIERLELSATFSQEIARVQRLQDLQTPNLANMFGKADYRVEMLRNEIDRKIEKVHHVIRNDDGDAEMMQLCSQLAGEIATRTSNELEIQRLQTVRETERKTEAAEQEALRAELLAARALLERERTETAHWKLLYEQCQANNKDA</sequence>
<protein>
    <recommendedName>
        <fullName evidence="3">PH domain-containing protein</fullName>
    </recommendedName>
</protein>